<comment type="caution">
    <text evidence="2">The sequence shown here is derived from an EMBL/GenBank/DDBJ whole genome shotgun (WGS) entry which is preliminary data.</text>
</comment>
<evidence type="ECO:0000313" key="3">
    <source>
        <dbReference type="Proteomes" id="UP001620461"/>
    </source>
</evidence>
<evidence type="ECO:0000313" key="2">
    <source>
        <dbReference type="EMBL" id="MFK2900163.1"/>
    </source>
</evidence>
<dbReference type="Pfam" id="PF10009">
    <property type="entry name" value="DUF2252"/>
    <property type="match status" value="1"/>
</dbReference>
<dbReference type="InterPro" id="IPR018721">
    <property type="entry name" value="DUF2252"/>
</dbReference>
<evidence type="ECO:0000256" key="1">
    <source>
        <dbReference type="SAM" id="SignalP"/>
    </source>
</evidence>
<dbReference type="RefSeq" id="WP_404546583.1">
    <property type="nucleotide sequence ID" value="NZ_JADIKJ010000007.1"/>
</dbReference>
<dbReference type="EMBL" id="JADIKJ010000007">
    <property type="protein sequence ID" value="MFK2900163.1"/>
    <property type="molecule type" value="Genomic_DNA"/>
</dbReference>
<feature type="signal peptide" evidence="1">
    <location>
        <begin position="1"/>
        <end position="24"/>
    </location>
</feature>
<reference evidence="2 3" key="1">
    <citation type="submission" date="2020-10" db="EMBL/GenBank/DDBJ databases">
        <title>Phylogeny of dyella-like bacteria.</title>
        <authorList>
            <person name="Fu J."/>
        </authorList>
    </citation>
    <scope>NUCLEOTIDE SEQUENCE [LARGE SCALE GENOMIC DNA]</scope>
    <source>
        <strain evidence="2 3">JP1</strain>
    </source>
</reference>
<keyword evidence="1" id="KW-0732">Signal</keyword>
<sequence length="454" mass="49102">MVVKTKKLIAASIVAMGICAGVHAQTSRPAWVVNDVYTYNEPYAATDSADLATKMQLMSTSAFYFFRGTADIFYQDMNTWPASNYISAETGLTWLPGDAHLDNFGAMQDSAGNYVFASNDFDEAHLGQYVWDLRRAAVSIVLAGQENGLSTSQITKAIDTFVAAYVSQMNGFAQNNGQATFQLTTSNTSGVVKDLIQDSEGDSQSSFLSKYTSTKNSVRSFQTTSDLVAVNSATYTAIANAVANYIQTLPSTTKNGASYYSVEDIRQKLGSGCGSLGKLRYWVLIEGPGTSDKDDVILELKQEATSNVALASPGSMPATDYGSHEGERVAISQLGMLENPDPLAGWTTINNVPYYVHQKSPYEEDFDYTQLTSSSKFDTAMTYFGQALASAHARADQAYDAAIVPYDTPMQISAVANSSGLQTEISSFAFSYAQQVNLDWQAFVAAYNAGTPLY</sequence>
<protein>
    <submittedName>
        <fullName evidence="2">DUF2252 domain-containing protein</fullName>
    </submittedName>
</protein>
<name>A0ABW8JGF0_9GAMM</name>
<keyword evidence="3" id="KW-1185">Reference proteome</keyword>
<dbReference type="PANTHER" id="PTHR39441:SF1">
    <property type="entry name" value="DUF2252 DOMAIN-CONTAINING PROTEIN"/>
    <property type="match status" value="1"/>
</dbReference>
<dbReference type="PANTHER" id="PTHR39441">
    <property type="entry name" value="DUF2252 DOMAIN-CONTAINING PROTEIN"/>
    <property type="match status" value="1"/>
</dbReference>
<proteinExistence type="predicted"/>
<accession>A0ABW8JGF0</accession>
<organism evidence="2 3">
    <name type="scientific">Dyella jejuensis</name>
    <dbReference type="NCBI Taxonomy" id="1432009"/>
    <lineage>
        <taxon>Bacteria</taxon>
        <taxon>Pseudomonadati</taxon>
        <taxon>Pseudomonadota</taxon>
        <taxon>Gammaproteobacteria</taxon>
        <taxon>Lysobacterales</taxon>
        <taxon>Rhodanobacteraceae</taxon>
        <taxon>Dyella</taxon>
    </lineage>
</organism>
<gene>
    <name evidence="2" type="ORF">ISP15_07430</name>
</gene>
<dbReference type="Proteomes" id="UP001620461">
    <property type="component" value="Unassembled WGS sequence"/>
</dbReference>
<feature type="chain" id="PRO_5046756218" evidence="1">
    <location>
        <begin position="25"/>
        <end position="454"/>
    </location>
</feature>